<organism evidence="2 3">
    <name type="scientific">Saccharolobus solfataricus</name>
    <name type="common">Sulfolobus solfataricus</name>
    <dbReference type="NCBI Taxonomy" id="2287"/>
    <lineage>
        <taxon>Archaea</taxon>
        <taxon>Thermoproteota</taxon>
        <taxon>Thermoprotei</taxon>
        <taxon>Sulfolobales</taxon>
        <taxon>Sulfolobaceae</taxon>
        <taxon>Saccharolobus</taxon>
    </lineage>
</organism>
<name>A0A157T359_SACSO</name>
<evidence type="ECO:0000313" key="2">
    <source>
        <dbReference type="EMBL" id="SAI85883.1"/>
    </source>
</evidence>
<feature type="domain" description="DUF6788" evidence="1">
    <location>
        <begin position="20"/>
        <end position="81"/>
    </location>
</feature>
<dbReference type="PATRIC" id="fig|2287.9.peg.2453"/>
<protein>
    <recommendedName>
        <fullName evidence="1">DUF6788 domain-containing protein</fullName>
    </recommendedName>
</protein>
<dbReference type="Proteomes" id="UP000076770">
    <property type="component" value="Chromosome i"/>
</dbReference>
<reference evidence="3" key="1">
    <citation type="submission" date="2016-04" db="EMBL/GenBank/DDBJ databases">
        <authorList>
            <person name="Shah S.A."/>
            <person name="Garrett R.A."/>
        </authorList>
    </citation>
    <scope>NUCLEOTIDE SEQUENCE [LARGE SCALE GENOMIC DNA]</scope>
    <source>
        <strain evidence="3">ATCC 35091 / DSM 1616 / JCM 8930 / NBRC 15331 / P1</strain>
    </source>
</reference>
<dbReference type="AlphaFoldDB" id="A0A157T359"/>
<evidence type="ECO:0000259" key="1">
    <source>
        <dbReference type="Pfam" id="PF20586"/>
    </source>
</evidence>
<dbReference type="InterPro" id="IPR046738">
    <property type="entry name" value="DUF6788"/>
</dbReference>
<sequence>MRLLKIVLVLVILMMWEKIKRLEERLYELRKEIEEVEKELEGYPSGHLEVKTINGNVYYYLRYWEDGKLRSKYVGKFANEIKEKLSKGEQLRRRLTQLKEEEKKLSIIINKIEKIITDY</sequence>
<proteinExistence type="predicted"/>
<dbReference type="EMBL" id="LT549890">
    <property type="protein sequence ID" value="SAI85883.1"/>
    <property type="molecule type" value="Genomic_DNA"/>
</dbReference>
<evidence type="ECO:0000313" key="3">
    <source>
        <dbReference type="Proteomes" id="UP000076770"/>
    </source>
</evidence>
<gene>
    <name evidence="2" type="ORF">SSOP1_2329</name>
</gene>
<dbReference type="Pfam" id="PF20586">
    <property type="entry name" value="DUF6788"/>
    <property type="match status" value="1"/>
</dbReference>
<accession>A0A157T359</accession>